<dbReference type="OrthoDB" id="9780932at2"/>
<comment type="caution">
    <text evidence="2">The sequence shown here is derived from an EMBL/GenBank/DDBJ whole genome shotgun (WGS) entry which is preliminary data.</text>
</comment>
<dbReference type="EMBL" id="MQWD01000001">
    <property type="protein sequence ID" value="PAP75000.1"/>
    <property type="molecule type" value="Genomic_DNA"/>
</dbReference>
<evidence type="ECO:0000313" key="2">
    <source>
        <dbReference type="EMBL" id="PAP75000.1"/>
    </source>
</evidence>
<organism evidence="2 3">
    <name type="scientific">Rubrivirga marina</name>
    <dbReference type="NCBI Taxonomy" id="1196024"/>
    <lineage>
        <taxon>Bacteria</taxon>
        <taxon>Pseudomonadati</taxon>
        <taxon>Rhodothermota</taxon>
        <taxon>Rhodothermia</taxon>
        <taxon>Rhodothermales</taxon>
        <taxon>Rubricoccaceae</taxon>
        <taxon>Rubrivirga</taxon>
    </lineage>
</organism>
<dbReference type="InterPro" id="IPR050266">
    <property type="entry name" value="AB_hydrolase_sf"/>
</dbReference>
<dbReference type="InterPro" id="IPR029058">
    <property type="entry name" value="AB_hydrolase_fold"/>
</dbReference>
<dbReference type="InterPro" id="IPR000073">
    <property type="entry name" value="AB_hydrolase_1"/>
</dbReference>
<dbReference type="Gene3D" id="3.40.50.1820">
    <property type="entry name" value="alpha/beta hydrolase"/>
    <property type="match status" value="1"/>
</dbReference>
<dbReference type="GO" id="GO:0046464">
    <property type="term" value="P:acylglycerol catabolic process"/>
    <property type="evidence" value="ECO:0007669"/>
    <property type="project" value="TreeGrafter"/>
</dbReference>
<keyword evidence="3" id="KW-1185">Reference proteome</keyword>
<dbReference type="AlphaFoldDB" id="A0A271IV62"/>
<dbReference type="SUPFAM" id="SSF53474">
    <property type="entry name" value="alpha/beta-Hydrolases"/>
    <property type="match status" value="1"/>
</dbReference>
<dbReference type="GO" id="GO:0047372">
    <property type="term" value="F:monoacylglycerol lipase activity"/>
    <property type="evidence" value="ECO:0007669"/>
    <property type="project" value="TreeGrafter"/>
</dbReference>
<reference evidence="2 3" key="1">
    <citation type="submission" date="2016-11" db="EMBL/GenBank/DDBJ databases">
        <title>Study of marine rhodopsin-containing bacteria.</title>
        <authorList>
            <person name="Yoshizawa S."/>
            <person name="Kumagai Y."/>
            <person name="Kogure K."/>
        </authorList>
    </citation>
    <scope>NUCLEOTIDE SEQUENCE [LARGE SCALE GENOMIC DNA]</scope>
    <source>
        <strain evidence="2 3">SAORIC-28</strain>
    </source>
</reference>
<sequence length="303" mass="32777">MGLLSRLDPVARAVRKHRDELRARAGLDENRLALPDGRTIAYLDNGSDDDGRPVLLALHGIGAQKDHWPRLARRLAERVRTIAPDLPGFGDSDRDPEADYSMMAQATAVVAFADALGLDRFHLAGSSMGGRIAAEVAATHPGRLRSLWLLAPAGARGERPSEMIETLVGGGDVPLFSRTAREYADSVAFTMSQPPEIPKPALRVLAAESARAYDLNLQIFAAMAEELDARPTTEELLDGVPVPTLVTWGEEDRVLHPSGARTIADRMPDVTVRTHPEIGHIPMLEVPDAPASDFLAFLDAHGM</sequence>
<dbReference type="PANTHER" id="PTHR43798:SF5">
    <property type="entry name" value="MONOACYLGLYCEROL LIPASE ABHD6"/>
    <property type="match status" value="1"/>
</dbReference>
<dbReference type="PRINTS" id="PR00412">
    <property type="entry name" value="EPOXHYDRLASE"/>
</dbReference>
<gene>
    <name evidence="2" type="ORF">BSZ37_00310</name>
</gene>
<name>A0A271IV62_9BACT</name>
<evidence type="ECO:0000313" key="3">
    <source>
        <dbReference type="Proteomes" id="UP000216339"/>
    </source>
</evidence>
<dbReference type="GO" id="GO:0016020">
    <property type="term" value="C:membrane"/>
    <property type="evidence" value="ECO:0007669"/>
    <property type="project" value="TreeGrafter"/>
</dbReference>
<feature type="domain" description="AB hydrolase-1" evidence="1">
    <location>
        <begin position="53"/>
        <end position="285"/>
    </location>
</feature>
<dbReference type="Proteomes" id="UP000216339">
    <property type="component" value="Unassembled WGS sequence"/>
</dbReference>
<evidence type="ECO:0000259" key="1">
    <source>
        <dbReference type="Pfam" id="PF00561"/>
    </source>
</evidence>
<dbReference type="InterPro" id="IPR000639">
    <property type="entry name" value="Epox_hydrolase-like"/>
</dbReference>
<dbReference type="Pfam" id="PF00561">
    <property type="entry name" value="Abhydrolase_1"/>
    <property type="match status" value="1"/>
</dbReference>
<proteinExistence type="predicted"/>
<dbReference type="PRINTS" id="PR00111">
    <property type="entry name" value="ABHYDROLASE"/>
</dbReference>
<accession>A0A271IV62</accession>
<dbReference type="PANTHER" id="PTHR43798">
    <property type="entry name" value="MONOACYLGLYCEROL LIPASE"/>
    <property type="match status" value="1"/>
</dbReference>
<protein>
    <recommendedName>
        <fullName evidence="1">AB hydrolase-1 domain-containing protein</fullName>
    </recommendedName>
</protein>
<dbReference type="RefSeq" id="WP_095508626.1">
    <property type="nucleotide sequence ID" value="NZ_MQWD01000001.1"/>
</dbReference>